<dbReference type="PANTHER" id="PTHR31793">
    <property type="entry name" value="4-HYDROXYBENZOYL-COA THIOESTERASE FAMILY MEMBER"/>
    <property type="match status" value="1"/>
</dbReference>
<dbReference type="SUPFAM" id="SSF54637">
    <property type="entry name" value="Thioesterase/thiol ester dehydrase-isomerase"/>
    <property type="match status" value="1"/>
</dbReference>
<dbReference type="Gene3D" id="3.10.129.10">
    <property type="entry name" value="Hotdog Thioesterase"/>
    <property type="match status" value="1"/>
</dbReference>
<dbReference type="AlphaFoldDB" id="Q6SH02"/>
<dbReference type="Pfam" id="PF13279">
    <property type="entry name" value="4HBT_2"/>
    <property type="match status" value="1"/>
</dbReference>
<comment type="similarity">
    <text evidence="1">Belongs to the 4-hydroxybenzoyl-CoA thioesterase family.</text>
</comment>
<reference evidence="3" key="2">
    <citation type="submission" date="2003-12" db="EMBL/GenBank/DDBJ databases">
        <title>Monterey Bay Coastal Ocean Microbial Observatory environmental clone sequencing.</title>
        <authorList>
            <person name="DeLong E.F."/>
        </authorList>
    </citation>
    <scope>NUCLEOTIDE SEQUENCE</scope>
</reference>
<dbReference type="CDD" id="cd00586">
    <property type="entry name" value="4HBT"/>
    <property type="match status" value="1"/>
</dbReference>
<evidence type="ECO:0000256" key="1">
    <source>
        <dbReference type="ARBA" id="ARBA00005953"/>
    </source>
</evidence>
<dbReference type="InterPro" id="IPR029069">
    <property type="entry name" value="HotDog_dom_sf"/>
</dbReference>
<keyword evidence="2" id="KW-0378">Hydrolase</keyword>
<gene>
    <name evidence="3" type="ORF">MBMO_EBAC000-65D02.11</name>
</gene>
<accession>Q6SH02</accession>
<dbReference type="PANTHER" id="PTHR31793:SF27">
    <property type="entry name" value="NOVEL THIOESTERASE SUPERFAMILY DOMAIN AND SAPOSIN A-TYPE DOMAIN CONTAINING PROTEIN (0610012H03RIK)"/>
    <property type="match status" value="1"/>
</dbReference>
<reference evidence="3" key="1">
    <citation type="submission" date="2003-11" db="EMBL/GenBank/DDBJ databases">
        <authorList>
            <person name="Heidelberg J.F."/>
            <person name="Eisen J.A."/>
            <person name="Nelson W.C."/>
            <person name="DeLong E.F."/>
        </authorList>
    </citation>
    <scope>NUCLEOTIDE SEQUENCE</scope>
</reference>
<evidence type="ECO:0000256" key="2">
    <source>
        <dbReference type="ARBA" id="ARBA00022801"/>
    </source>
</evidence>
<name>Q6SH02_9BACT</name>
<evidence type="ECO:0000313" key="3">
    <source>
        <dbReference type="EMBL" id="AAR37817.1"/>
    </source>
</evidence>
<protein>
    <submittedName>
        <fullName evidence="3">Thioesterase family protein</fullName>
    </submittedName>
</protein>
<dbReference type="InterPro" id="IPR050563">
    <property type="entry name" value="4-hydroxybenzoyl-CoA_TE"/>
</dbReference>
<dbReference type="EMBL" id="AY458640">
    <property type="protein sequence ID" value="AAR37817.1"/>
    <property type="molecule type" value="Genomic_DNA"/>
</dbReference>
<organism evidence="3">
    <name type="scientific">uncultured marine bacterium 443</name>
    <dbReference type="NCBI Taxonomy" id="257393"/>
    <lineage>
        <taxon>Bacteria</taxon>
        <taxon>environmental samples</taxon>
    </lineage>
</organism>
<dbReference type="GO" id="GO:0047617">
    <property type="term" value="F:fatty acyl-CoA hydrolase activity"/>
    <property type="evidence" value="ECO:0007669"/>
    <property type="project" value="TreeGrafter"/>
</dbReference>
<sequence>MNAAYTGQIKVRFADTDANGHTFFGSYPVLADEVVSEYLAQIGWDAGPDGDYLTFTVNCNIDFVGECLAWDILEVSCGFSKMGNSSCLIEFEMLNTTTQEIATRGSFTYVFVDKTTRKSRPIPQRVRDAIIAAQPELDG</sequence>
<proteinExistence type="inferred from homology"/>